<organism evidence="1">
    <name type="scientific">Mycobacterium xenopi 4042</name>
    <dbReference type="NCBI Taxonomy" id="1299334"/>
    <lineage>
        <taxon>Bacteria</taxon>
        <taxon>Bacillati</taxon>
        <taxon>Actinomycetota</taxon>
        <taxon>Actinomycetes</taxon>
        <taxon>Mycobacteriales</taxon>
        <taxon>Mycobacteriaceae</taxon>
        <taxon>Mycobacterium</taxon>
    </lineage>
</organism>
<protein>
    <submittedName>
        <fullName evidence="1">Amidohydrolase 2 domain protein</fullName>
    </submittedName>
</protein>
<comment type="caution">
    <text evidence="1">The sequence shown here is derived from an EMBL/GenBank/DDBJ whole genome shotgun (WGS) entry which is preliminary data.</text>
</comment>
<dbReference type="EMBL" id="JAOB01000069">
    <property type="protein sequence ID" value="EUA23688.1"/>
    <property type="molecule type" value="Genomic_DNA"/>
</dbReference>
<name>X7ZYA1_MYCXE</name>
<proteinExistence type="predicted"/>
<keyword evidence="1" id="KW-0378">Hydrolase</keyword>
<gene>
    <name evidence="1" type="ORF">I553_5180</name>
</gene>
<accession>X7ZYA1</accession>
<reference evidence="1" key="1">
    <citation type="submission" date="2014-01" db="EMBL/GenBank/DDBJ databases">
        <authorList>
            <person name="Brown-Elliot B."/>
            <person name="Wallace R."/>
            <person name="Lenaerts A."/>
            <person name="Ordway D."/>
            <person name="DeGroote M.A."/>
            <person name="Parker T."/>
            <person name="Sizemore C."/>
            <person name="Tallon L.J."/>
            <person name="Sadzewicz L.K."/>
            <person name="Sengamalay N."/>
            <person name="Fraser C.M."/>
            <person name="Hine E."/>
            <person name="Shefchek K.A."/>
            <person name="Das S.P."/>
            <person name="Tettelin H."/>
        </authorList>
    </citation>
    <scope>NUCLEOTIDE SEQUENCE [LARGE SCALE GENOMIC DNA]</scope>
    <source>
        <strain evidence="1">4042</strain>
    </source>
</reference>
<dbReference type="GO" id="GO:0016787">
    <property type="term" value="F:hydrolase activity"/>
    <property type="evidence" value="ECO:0007669"/>
    <property type="project" value="UniProtKB-KW"/>
</dbReference>
<sequence>MEPEDLWTSRLPKRLAERAPRTERGEKYEIAYIDGQQINRQLNDFAGTRPSAVTILSR</sequence>
<evidence type="ECO:0000313" key="1">
    <source>
        <dbReference type="EMBL" id="EUA23688.1"/>
    </source>
</evidence>
<dbReference type="PATRIC" id="fig|1299334.3.peg.7138"/>
<dbReference type="AlphaFoldDB" id="X7ZYA1"/>